<dbReference type="Pfam" id="PF01535">
    <property type="entry name" value="PPR"/>
    <property type="match status" value="2"/>
</dbReference>
<evidence type="ECO:0000256" key="1">
    <source>
        <dbReference type="ARBA" id="ARBA00022737"/>
    </source>
</evidence>
<accession>A0A9R0ZNQ9</accession>
<dbReference type="InterPro" id="IPR002885">
    <property type="entry name" value="PPR_rpt"/>
</dbReference>
<evidence type="ECO:0008006" key="5">
    <source>
        <dbReference type="Google" id="ProtNLM"/>
    </source>
</evidence>
<dbReference type="InterPro" id="IPR046960">
    <property type="entry name" value="PPR_At4g14850-like_plant"/>
</dbReference>
<gene>
    <name evidence="3" type="ORF">TRITD_7Av1G251440</name>
</gene>
<protein>
    <recommendedName>
        <fullName evidence="5">Pentatricopeptide repeat-containing protein</fullName>
    </recommendedName>
</protein>
<evidence type="ECO:0000313" key="3">
    <source>
        <dbReference type="EMBL" id="VAI80212.1"/>
    </source>
</evidence>
<dbReference type="Proteomes" id="UP000324705">
    <property type="component" value="Chromosome 7A"/>
</dbReference>
<proteinExistence type="predicted"/>
<dbReference type="InterPro" id="IPR011990">
    <property type="entry name" value="TPR-like_helical_dom_sf"/>
</dbReference>
<dbReference type="GO" id="GO:0003723">
    <property type="term" value="F:RNA binding"/>
    <property type="evidence" value="ECO:0007669"/>
    <property type="project" value="InterPro"/>
</dbReference>
<reference evidence="3 4" key="1">
    <citation type="submission" date="2017-09" db="EMBL/GenBank/DDBJ databases">
        <authorList>
            <consortium name="International Durum Wheat Genome Sequencing Consortium (IDWGSC)"/>
            <person name="Milanesi L."/>
        </authorList>
    </citation>
    <scope>NUCLEOTIDE SEQUENCE [LARGE SCALE GENOMIC DNA]</scope>
    <source>
        <strain evidence="4">cv. Svevo</strain>
    </source>
</reference>
<keyword evidence="4" id="KW-1185">Reference proteome</keyword>
<sequence>MEQGTQIHGLVYKRGFEDDIIVAIALIDMYCKLGSLKHVRKLFNAVCAKDLLLWNTMVVGISKNGKGREAIPITEAEASY</sequence>
<dbReference type="Gene3D" id="1.25.40.10">
    <property type="entry name" value="Tetratricopeptide repeat domain"/>
    <property type="match status" value="1"/>
</dbReference>
<dbReference type="PANTHER" id="PTHR47926:SF479">
    <property type="entry name" value="PENTACOTRIPEPTIDE-REPEAT REGION OF PRORP DOMAIN-CONTAINING PROTEIN"/>
    <property type="match status" value="1"/>
</dbReference>
<keyword evidence="2" id="KW-0809">Transit peptide</keyword>
<evidence type="ECO:0000256" key="2">
    <source>
        <dbReference type="ARBA" id="ARBA00022946"/>
    </source>
</evidence>
<dbReference type="GO" id="GO:0009451">
    <property type="term" value="P:RNA modification"/>
    <property type="evidence" value="ECO:0007669"/>
    <property type="project" value="InterPro"/>
</dbReference>
<keyword evidence="1" id="KW-0677">Repeat</keyword>
<dbReference type="OMA" id="WNAMILD"/>
<dbReference type="Gramene" id="TRITD7Av1G251440.1">
    <property type="protein sequence ID" value="TRITD7Av1G251440.1"/>
    <property type="gene ID" value="TRITD7Av1G251440"/>
</dbReference>
<dbReference type="EMBL" id="LT934123">
    <property type="protein sequence ID" value="VAI80212.1"/>
    <property type="molecule type" value="Genomic_DNA"/>
</dbReference>
<organism evidence="3 4">
    <name type="scientific">Triticum turgidum subsp. durum</name>
    <name type="common">Durum wheat</name>
    <name type="synonym">Triticum durum</name>
    <dbReference type="NCBI Taxonomy" id="4567"/>
    <lineage>
        <taxon>Eukaryota</taxon>
        <taxon>Viridiplantae</taxon>
        <taxon>Streptophyta</taxon>
        <taxon>Embryophyta</taxon>
        <taxon>Tracheophyta</taxon>
        <taxon>Spermatophyta</taxon>
        <taxon>Magnoliopsida</taxon>
        <taxon>Liliopsida</taxon>
        <taxon>Poales</taxon>
        <taxon>Poaceae</taxon>
        <taxon>BOP clade</taxon>
        <taxon>Pooideae</taxon>
        <taxon>Triticodae</taxon>
        <taxon>Triticeae</taxon>
        <taxon>Triticinae</taxon>
        <taxon>Triticum</taxon>
    </lineage>
</organism>
<dbReference type="AlphaFoldDB" id="A0A9R0ZNQ9"/>
<evidence type="ECO:0000313" key="4">
    <source>
        <dbReference type="Proteomes" id="UP000324705"/>
    </source>
</evidence>
<name>A0A9R0ZNQ9_TRITD</name>
<dbReference type="PANTHER" id="PTHR47926">
    <property type="entry name" value="PENTATRICOPEPTIDE REPEAT-CONTAINING PROTEIN"/>
    <property type="match status" value="1"/>
</dbReference>